<dbReference type="InterPro" id="IPR051244">
    <property type="entry name" value="TCAF"/>
</dbReference>
<dbReference type="PROSITE" id="PS51723">
    <property type="entry name" value="PEPTIDASE_M60"/>
    <property type="match status" value="1"/>
</dbReference>
<dbReference type="PANTHER" id="PTHR15730:SF5">
    <property type="entry name" value="SI:CH211-210B2.2-RELATED"/>
    <property type="match status" value="1"/>
</dbReference>
<dbReference type="InterPro" id="IPR042279">
    <property type="entry name" value="Pep_M60_3"/>
</dbReference>
<sequence length="895" mass="100470">MSSSETTPTEQQAYASIMKGLTSLDLSGSSIPCHLTITGDHAFPLVINCEGQVIMAASTYGSGRIVVFGHESYLTTLPELVENALLWLKGDQTVNMSVGVHTLVMNVAENLSNTSFQAKVMDSFSSDEGFGVYVTNAYSFEGREKDLIAFMKSGGGVLIGGQAWWWASQHPNDNVLQQFSGNKVAGVAGIYFTEHYRKGECLTKIIFYFRLCNDFKDDLEFLLQGVTEFDISGGTFSEVLVHGPLSFPITTNPGGQAMIAGGYYGKGRIIVVSHEGVLGNTKLAPFWNNVVHWLDQGRLGVIGVEANNAFNILSKSGLNCQKTGFRSDLSVFVRTVYGGDHIQKIKEFVAEGRGLLIGGHAWYWAQTHPGHNCLTEFSGNKILNPMGLTILSGIVEEGLFQAPNPSTAIKDNYHFRHLLYRFAQHMIENREITPHEEKYLKKLGRDCACFLQMQYDCYSHLLLVSMLTDILKESGIPQVQTKCLSLLQLFAQLIDLTLAFMMDQTWTTEALHIHKVKCLFADREEWISTGLYLSPGMKTHMSMPTEIIKKGWNVQIGCQTDRLDAGTLKRAPYVCERFPVTSEMMLVHNLWGGLIYLIAPPKTQLRGQKVVVQVSAPAPYYQSGVTSMSEWSVLRMAPAPWAELEFENIILTVPSEVVRSLESPDELAALWDRIMRAIADLAAIPPTFKRKERFVCDVQISHGWMHAGYPIMAHKSPAAEMVSVKHMTTNGLWGPIHELGHNQQRGCWEFPSHTTEATCNLWSVYVHETVLHIPRGKAHEQMVLERRNKRAENYANNGKQLNEWDMWIALETYMQLQETFGWEAFKLVFAAYHNMSGFPSDNKGKMNLYCVIFSETVGMNLTRFFKAWGWPIESATETRLSNLPAWSNHPMAQYK</sequence>
<keyword evidence="4" id="KW-1185">Reference proteome</keyword>
<dbReference type="InterPro" id="IPR031161">
    <property type="entry name" value="Peptidase_M60_dom"/>
</dbReference>
<dbReference type="Ensembl" id="ENSPMGT00000022956.1">
    <property type="protein sequence ID" value="ENSPMGP00000021551.1"/>
    <property type="gene ID" value="ENSPMGG00000017444.1"/>
</dbReference>
<dbReference type="SMART" id="SM01276">
    <property type="entry name" value="M60-like"/>
    <property type="match status" value="1"/>
</dbReference>
<evidence type="ECO:0000256" key="1">
    <source>
        <dbReference type="ARBA" id="ARBA00009770"/>
    </source>
</evidence>
<reference evidence="3" key="2">
    <citation type="submission" date="2025-09" db="UniProtKB">
        <authorList>
            <consortium name="Ensembl"/>
        </authorList>
    </citation>
    <scope>IDENTIFICATION</scope>
</reference>
<dbReference type="GO" id="GO:0005886">
    <property type="term" value="C:plasma membrane"/>
    <property type="evidence" value="ECO:0007669"/>
    <property type="project" value="TreeGrafter"/>
</dbReference>
<proteinExistence type="inferred from homology"/>
<comment type="similarity">
    <text evidence="1">Belongs to the TCAF family.</text>
</comment>
<organism evidence="3 4">
    <name type="scientific">Periophthalmus magnuspinnatus</name>
    <dbReference type="NCBI Taxonomy" id="409849"/>
    <lineage>
        <taxon>Eukaryota</taxon>
        <taxon>Metazoa</taxon>
        <taxon>Chordata</taxon>
        <taxon>Craniata</taxon>
        <taxon>Vertebrata</taxon>
        <taxon>Euteleostomi</taxon>
        <taxon>Actinopterygii</taxon>
        <taxon>Neopterygii</taxon>
        <taxon>Teleostei</taxon>
        <taxon>Neoteleostei</taxon>
        <taxon>Acanthomorphata</taxon>
        <taxon>Gobiaria</taxon>
        <taxon>Gobiiformes</taxon>
        <taxon>Gobioidei</taxon>
        <taxon>Gobiidae</taxon>
        <taxon>Oxudercinae</taxon>
        <taxon>Periophthalmus</taxon>
    </lineage>
</organism>
<dbReference type="Proteomes" id="UP000261520">
    <property type="component" value="Unplaced"/>
</dbReference>
<name>A0A3B4AZ04_9GOBI</name>
<dbReference type="FunFam" id="3.40.390.80:FF:000001">
    <property type="entry name" value="TRPM8 channel-associated factor 1"/>
    <property type="match status" value="1"/>
</dbReference>
<dbReference type="GO" id="GO:0090314">
    <property type="term" value="P:positive regulation of protein targeting to membrane"/>
    <property type="evidence" value="ECO:0007669"/>
    <property type="project" value="TreeGrafter"/>
</dbReference>
<evidence type="ECO:0000313" key="4">
    <source>
        <dbReference type="Proteomes" id="UP000261520"/>
    </source>
</evidence>
<dbReference type="Gene3D" id="3.40.390.80">
    <property type="entry name" value="Peptidase M60, enhancin-like domain 2"/>
    <property type="match status" value="1"/>
</dbReference>
<accession>A0A3B4AZ04</accession>
<dbReference type="InterPro" id="IPR029062">
    <property type="entry name" value="Class_I_gatase-like"/>
</dbReference>
<dbReference type="Pfam" id="PF13402">
    <property type="entry name" value="Peptidase_M60"/>
    <property type="match status" value="1"/>
</dbReference>
<dbReference type="SUPFAM" id="SSF52317">
    <property type="entry name" value="Class I glutamine amidotransferase-like"/>
    <property type="match status" value="1"/>
</dbReference>
<dbReference type="GO" id="GO:0044325">
    <property type="term" value="F:transmembrane transporter binding"/>
    <property type="evidence" value="ECO:0007669"/>
    <property type="project" value="TreeGrafter"/>
</dbReference>
<dbReference type="PANTHER" id="PTHR15730">
    <property type="entry name" value="EXPERIMENTAL AUTOIMMUNE PROSTATITIS ANTIGEN 2-RELATED"/>
    <property type="match status" value="1"/>
</dbReference>
<reference evidence="3" key="1">
    <citation type="submission" date="2025-08" db="UniProtKB">
        <authorList>
            <consortium name="Ensembl"/>
        </authorList>
    </citation>
    <scope>IDENTIFICATION</scope>
</reference>
<feature type="domain" description="Peptidase M60" evidence="2">
    <location>
        <begin position="524"/>
        <end position="821"/>
    </location>
</feature>
<dbReference type="Pfam" id="PF17291">
    <property type="entry name" value="M60-like_N"/>
    <property type="match status" value="1"/>
</dbReference>
<dbReference type="InterPro" id="IPR035423">
    <property type="entry name" value="M60-like_N"/>
</dbReference>
<evidence type="ECO:0000313" key="3">
    <source>
        <dbReference type="Ensembl" id="ENSPMGP00000021551.1"/>
    </source>
</evidence>
<protein>
    <recommendedName>
        <fullName evidence="2">Peptidase M60 domain-containing protein</fullName>
    </recommendedName>
</protein>
<evidence type="ECO:0000259" key="2">
    <source>
        <dbReference type="PROSITE" id="PS51723"/>
    </source>
</evidence>
<dbReference type="Gene3D" id="1.10.390.30">
    <property type="entry name" value="Peptidase M60, enhancin-like domain 3"/>
    <property type="match status" value="1"/>
</dbReference>
<dbReference type="AlphaFoldDB" id="A0A3B4AZ04"/>